<dbReference type="PIRSF" id="PIRSF016557">
    <property type="entry name" value="Caps_synth_CpsB"/>
    <property type="match status" value="1"/>
</dbReference>
<dbReference type="GO" id="GO:0030145">
    <property type="term" value="F:manganese ion binding"/>
    <property type="evidence" value="ECO:0007669"/>
    <property type="project" value="UniProtKB-UniRule"/>
</dbReference>
<keyword evidence="3 5" id="KW-0904">Protein phosphatase</keyword>
<reference evidence="6 7" key="1">
    <citation type="journal article" date="2015" name="Genome Announc.">
        <title>Complete genome sequences for 35 biothreat assay-relevant bacillus species.</title>
        <authorList>
            <person name="Johnson S.L."/>
            <person name="Daligault H.E."/>
            <person name="Davenport K.W."/>
            <person name="Jaissle J."/>
            <person name="Frey K.G."/>
            <person name="Ladner J.T."/>
            <person name="Broomall S.M."/>
            <person name="Bishop-Lilly K.A."/>
            <person name="Bruce D.C."/>
            <person name="Gibbons H.S."/>
            <person name="Coyne S.R."/>
            <person name="Lo C.C."/>
            <person name="Meincke L."/>
            <person name="Munk A.C."/>
            <person name="Koroleva G.I."/>
            <person name="Rosenzweig C.N."/>
            <person name="Palacios G.F."/>
            <person name="Redden C.L."/>
            <person name="Minogue T.D."/>
            <person name="Chain P.S."/>
        </authorList>
    </citation>
    <scope>NUCLEOTIDE SEQUENCE [LARGE SCALE GENOMIC DNA]</scope>
    <source>
        <strain evidence="7">ATCC 14581 / DSM 32 / JCM 2506 / NBRC 15308 / NCIMB 9376 / NCTC 10342 / NRRL B-14308 / VKM B-512</strain>
    </source>
</reference>
<organism evidence="6 7">
    <name type="scientific">Priestia megaterium (strain ATCC 14581 / DSM 32 / CCUG 1817 / JCM 2506 / NBRC 15308 / NCIMB 9376 / NCTC 10342 / NRRL B-14308 / VKM B-512 / Ford 19)</name>
    <name type="common">Bacillus megaterium</name>
    <dbReference type="NCBI Taxonomy" id="1348623"/>
    <lineage>
        <taxon>Bacteria</taxon>
        <taxon>Bacillati</taxon>
        <taxon>Bacillota</taxon>
        <taxon>Bacilli</taxon>
        <taxon>Bacillales</taxon>
        <taxon>Bacillaceae</taxon>
        <taxon>Priestia</taxon>
    </lineage>
</organism>
<dbReference type="EMBL" id="CP009920">
    <property type="protein sequence ID" value="AJI22629.1"/>
    <property type="molecule type" value="Genomic_DNA"/>
</dbReference>
<evidence type="ECO:0000256" key="1">
    <source>
        <dbReference type="ARBA" id="ARBA00005750"/>
    </source>
</evidence>
<dbReference type="Proteomes" id="UP000031829">
    <property type="component" value="Chromosome"/>
</dbReference>
<evidence type="ECO:0000313" key="6">
    <source>
        <dbReference type="EMBL" id="AJI22629.1"/>
    </source>
</evidence>
<sequence>MIDIHTYILPNIDSGPEEVDGFLKMARSLADQGVQSVVATPLYDSDQEFMKHHLFLYVNAANEWLTNSYIPLQVLPGQLVPLSPQLLRNYERNQLLTLNHTDKYLFLSLPEYDISPYFEKTLYDLLTKGVVPILRSPECHPIFRDHPERLYELVKKGVLVQLSAASILGLNGKKERKAACTFIKYRLAHVIASGVHARNYHDYSLSKAYDYISDMYGASELYFFIENAEAIIDGRPVHQLDPEPMKKFSLFKLFS</sequence>
<dbReference type="EC" id="3.1.3.48" evidence="5"/>
<comment type="catalytic activity">
    <reaction evidence="4 5">
        <text>O-phospho-L-tyrosyl-[protein] + H2O = L-tyrosyl-[protein] + phosphate</text>
        <dbReference type="Rhea" id="RHEA:10684"/>
        <dbReference type="Rhea" id="RHEA-COMP:10136"/>
        <dbReference type="Rhea" id="RHEA-COMP:20101"/>
        <dbReference type="ChEBI" id="CHEBI:15377"/>
        <dbReference type="ChEBI" id="CHEBI:43474"/>
        <dbReference type="ChEBI" id="CHEBI:46858"/>
        <dbReference type="ChEBI" id="CHEBI:61978"/>
        <dbReference type="EC" id="3.1.3.48"/>
    </reaction>
</comment>
<dbReference type="RefSeq" id="WP_034653715.1">
    <property type="nucleotide sequence ID" value="NZ_BCVB01000003.1"/>
</dbReference>
<dbReference type="Gene3D" id="3.20.20.140">
    <property type="entry name" value="Metal-dependent hydrolases"/>
    <property type="match status" value="1"/>
</dbReference>
<dbReference type="PANTHER" id="PTHR39181">
    <property type="entry name" value="TYROSINE-PROTEIN PHOSPHATASE YWQE"/>
    <property type="match status" value="1"/>
</dbReference>
<dbReference type="GO" id="GO:0004725">
    <property type="term" value="F:protein tyrosine phosphatase activity"/>
    <property type="evidence" value="ECO:0007669"/>
    <property type="project" value="UniProtKB-UniRule"/>
</dbReference>
<evidence type="ECO:0000256" key="2">
    <source>
        <dbReference type="ARBA" id="ARBA00022801"/>
    </source>
</evidence>
<proteinExistence type="inferred from homology"/>
<dbReference type="GeneID" id="93641504"/>
<comment type="similarity">
    <text evidence="1 5">Belongs to the metallo-dependent hydrolases superfamily. CpsB/CapC family.</text>
</comment>
<dbReference type="AlphaFoldDB" id="A0A0B6ARZ3"/>
<dbReference type="PANTHER" id="PTHR39181:SF1">
    <property type="entry name" value="TYROSINE-PROTEIN PHOSPHATASE YWQE"/>
    <property type="match status" value="1"/>
</dbReference>
<gene>
    <name evidence="6" type="ORF">BG04_3445</name>
</gene>
<protein>
    <recommendedName>
        <fullName evidence="5">Tyrosine-protein phosphatase</fullName>
        <ecNumber evidence="5">3.1.3.48</ecNumber>
    </recommendedName>
</protein>
<name>A0A0B6ARZ3_PRIM2</name>
<evidence type="ECO:0000256" key="3">
    <source>
        <dbReference type="ARBA" id="ARBA00022912"/>
    </source>
</evidence>
<dbReference type="HOGENOM" id="CLU_085966_1_0_9"/>
<evidence type="ECO:0000256" key="5">
    <source>
        <dbReference type="PIRNR" id="PIRNR016557"/>
    </source>
</evidence>
<evidence type="ECO:0000256" key="4">
    <source>
        <dbReference type="ARBA" id="ARBA00051722"/>
    </source>
</evidence>
<accession>A0A0B6ARZ3</accession>
<dbReference type="KEGG" id="bmeg:BG04_3445"/>
<dbReference type="InterPro" id="IPR016667">
    <property type="entry name" value="Caps_polysacc_synth_CpsB/CapC"/>
</dbReference>
<evidence type="ECO:0000313" key="7">
    <source>
        <dbReference type="Proteomes" id="UP000031829"/>
    </source>
</evidence>
<keyword evidence="2 5" id="KW-0378">Hydrolase</keyword>
<dbReference type="Pfam" id="PF19567">
    <property type="entry name" value="CpsB_CapC"/>
    <property type="match status" value="1"/>
</dbReference>